<dbReference type="EMBL" id="MN739471">
    <property type="protein sequence ID" value="QHT06596.1"/>
    <property type="molecule type" value="Genomic_DNA"/>
</dbReference>
<reference evidence="1" key="1">
    <citation type="journal article" date="2020" name="Nature">
        <title>Giant virus diversity and host interactions through global metagenomics.</title>
        <authorList>
            <person name="Schulz F."/>
            <person name="Roux S."/>
            <person name="Paez-Espino D."/>
            <person name="Jungbluth S."/>
            <person name="Walsh D.A."/>
            <person name="Denef V.J."/>
            <person name="McMahon K.D."/>
            <person name="Konstantinidis K.T."/>
            <person name="Eloe-Fadrosh E.A."/>
            <person name="Kyrpides N.C."/>
            <person name="Woyke T."/>
        </authorList>
    </citation>
    <scope>NUCLEOTIDE SEQUENCE</scope>
    <source>
        <strain evidence="1">GVMAG-M-3300021425-30</strain>
    </source>
</reference>
<dbReference type="AlphaFoldDB" id="A0A6C0CP52"/>
<proteinExistence type="predicted"/>
<name>A0A6C0CP52_9ZZZZ</name>
<protein>
    <submittedName>
        <fullName evidence="1">Uncharacterized protein</fullName>
    </submittedName>
</protein>
<accession>A0A6C0CP52</accession>
<organism evidence="1">
    <name type="scientific">viral metagenome</name>
    <dbReference type="NCBI Taxonomy" id="1070528"/>
    <lineage>
        <taxon>unclassified sequences</taxon>
        <taxon>metagenomes</taxon>
        <taxon>organismal metagenomes</taxon>
    </lineage>
</organism>
<sequence length="89" mass="10156">MSKIEKKESSIITNCPHCKLIVVVNQKEINCAIFRHGVLKETGKQIDPHSSKEICDCLAKEGKIYGCGKPFKLVRKNSFEWEALKCEYI</sequence>
<evidence type="ECO:0000313" key="1">
    <source>
        <dbReference type="EMBL" id="QHT06596.1"/>
    </source>
</evidence>